<dbReference type="InterPro" id="IPR007048">
    <property type="entry name" value="IraD/Gp25-like"/>
</dbReference>
<keyword evidence="3" id="KW-1185">Reference proteome</keyword>
<organism evidence="2 3">
    <name type="scientific">Neptunomonas japonica JAMM 1380</name>
    <dbReference type="NCBI Taxonomy" id="1441457"/>
    <lineage>
        <taxon>Bacteria</taxon>
        <taxon>Pseudomonadati</taxon>
        <taxon>Pseudomonadota</taxon>
        <taxon>Gammaproteobacteria</taxon>
        <taxon>Oceanospirillales</taxon>
        <taxon>Oceanospirillaceae</taxon>
        <taxon>Neptunomonas</taxon>
    </lineage>
</organism>
<reference evidence="2 3" key="1">
    <citation type="journal article" date="2008" name="Int. J. Syst. Evol. Microbiol.">
        <title>Neptunomonas japonica sp. nov., an Osedax japonicus symbiont-like bacterium isolated from sediment adjacent to sperm whale carcasses off Kagoshima, Japan.</title>
        <authorList>
            <person name="Miyazaki M."/>
            <person name="Nogi Y."/>
            <person name="Fujiwara Y."/>
            <person name="Kawato M."/>
            <person name="Kubokawa K."/>
            <person name="Horikoshi K."/>
        </authorList>
    </citation>
    <scope>NUCLEOTIDE SEQUENCE [LARGE SCALE GENOMIC DNA]</scope>
    <source>
        <strain evidence="2 3">JAMM 1380</strain>
    </source>
</reference>
<dbReference type="Proteomes" id="UP000595332">
    <property type="component" value="Chromosome"/>
</dbReference>
<evidence type="ECO:0000313" key="2">
    <source>
        <dbReference type="EMBL" id="BBB29409.1"/>
    </source>
</evidence>
<protein>
    <submittedName>
        <fullName evidence="2">Phage baseplate assembly protein W</fullName>
    </submittedName>
</protein>
<evidence type="ECO:0000313" key="3">
    <source>
        <dbReference type="Proteomes" id="UP000595332"/>
    </source>
</evidence>
<name>A0A7R6PBG1_9GAMM</name>
<sequence>MTQHVHFPLQFDGRGRTRDDDEALWIRGLIEQVLFTVPGERVMRPDFGSGLRELVFAPNSPELAATTQFLVQSALQQWMADLITVELVEIDVADSRLSVNIQYSIRRTGMRYQENFQQGGG</sequence>
<dbReference type="EMBL" id="AP014546">
    <property type="protein sequence ID" value="BBB29409.1"/>
    <property type="molecule type" value="Genomic_DNA"/>
</dbReference>
<dbReference type="RefSeq" id="WP_201350032.1">
    <property type="nucleotide sequence ID" value="NZ_AP014546.1"/>
</dbReference>
<accession>A0A7R6PBG1</accession>
<dbReference type="Pfam" id="PF04965">
    <property type="entry name" value="GPW_gp25"/>
    <property type="match status" value="1"/>
</dbReference>
<dbReference type="KEGG" id="njp:NEJAP_1457"/>
<dbReference type="AlphaFoldDB" id="A0A7R6PBG1"/>
<dbReference type="Gene3D" id="3.10.450.40">
    <property type="match status" value="1"/>
</dbReference>
<evidence type="ECO:0000259" key="1">
    <source>
        <dbReference type="Pfam" id="PF04965"/>
    </source>
</evidence>
<proteinExistence type="predicted"/>
<feature type="domain" description="IraD/Gp25-like" evidence="1">
    <location>
        <begin position="26"/>
        <end position="108"/>
    </location>
</feature>
<dbReference type="SUPFAM" id="SSF160719">
    <property type="entry name" value="gpW/gp25-like"/>
    <property type="match status" value="1"/>
</dbReference>
<gene>
    <name evidence="2" type="ORF">NEJAP_1457</name>
</gene>